<feature type="signal peptide" evidence="2">
    <location>
        <begin position="1"/>
        <end position="16"/>
    </location>
</feature>
<reference evidence="3 4" key="1">
    <citation type="journal article" date="2015" name="Genome Biol. Evol.">
        <title>Phylogenomic analyses indicate that early fungi evolved digesting cell walls of algal ancestors of land plants.</title>
        <authorList>
            <person name="Chang Y."/>
            <person name="Wang S."/>
            <person name="Sekimoto S."/>
            <person name="Aerts A.L."/>
            <person name="Choi C."/>
            <person name="Clum A."/>
            <person name="LaButti K.M."/>
            <person name="Lindquist E.A."/>
            <person name="Yee Ngan C."/>
            <person name="Ohm R.A."/>
            <person name="Salamov A.A."/>
            <person name="Grigoriev I.V."/>
            <person name="Spatafora J.W."/>
            <person name="Berbee M.L."/>
        </authorList>
    </citation>
    <scope>NUCLEOTIDE SEQUENCE [LARGE SCALE GENOMIC DNA]</scope>
    <source>
        <strain evidence="3 4">NRRL 1564</strain>
    </source>
</reference>
<dbReference type="Proteomes" id="UP000242474">
    <property type="component" value="Unassembled WGS sequence"/>
</dbReference>
<dbReference type="EMBL" id="KZ303513">
    <property type="protein sequence ID" value="PIA14742.1"/>
    <property type="molecule type" value="Genomic_DNA"/>
</dbReference>
<evidence type="ECO:0000313" key="3">
    <source>
        <dbReference type="EMBL" id="PIA14742.1"/>
    </source>
</evidence>
<feature type="compositionally biased region" description="Basic and acidic residues" evidence="1">
    <location>
        <begin position="135"/>
        <end position="162"/>
    </location>
</feature>
<keyword evidence="4" id="KW-1185">Reference proteome</keyword>
<name>A0A2G5B6Z0_COERN</name>
<dbReference type="OrthoDB" id="5596525at2759"/>
<gene>
    <name evidence="3" type="ORF">COEREDRAFT_82498</name>
</gene>
<evidence type="ECO:0000256" key="2">
    <source>
        <dbReference type="SAM" id="SignalP"/>
    </source>
</evidence>
<proteinExistence type="predicted"/>
<organism evidence="3 4">
    <name type="scientific">Coemansia reversa (strain ATCC 12441 / NRRL 1564)</name>
    <dbReference type="NCBI Taxonomy" id="763665"/>
    <lineage>
        <taxon>Eukaryota</taxon>
        <taxon>Fungi</taxon>
        <taxon>Fungi incertae sedis</taxon>
        <taxon>Zoopagomycota</taxon>
        <taxon>Kickxellomycotina</taxon>
        <taxon>Kickxellomycetes</taxon>
        <taxon>Kickxellales</taxon>
        <taxon>Kickxellaceae</taxon>
        <taxon>Coemansia</taxon>
    </lineage>
</organism>
<evidence type="ECO:0000256" key="1">
    <source>
        <dbReference type="SAM" id="MobiDB-lite"/>
    </source>
</evidence>
<keyword evidence="2" id="KW-0732">Signal</keyword>
<evidence type="ECO:0008006" key="5">
    <source>
        <dbReference type="Google" id="ProtNLM"/>
    </source>
</evidence>
<feature type="compositionally biased region" description="Basic and acidic residues" evidence="1">
    <location>
        <begin position="116"/>
        <end position="126"/>
    </location>
</feature>
<evidence type="ECO:0000313" key="4">
    <source>
        <dbReference type="Proteomes" id="UP000242474"/>
    </source>
</evidence>
<feature type="compositionally biased region" description="Acidic residues" evidence="1">
    <location>
        <begin position="163"/>
        <end position="179"/>
    </location>
</feature>
<sequence>MKSAVFALAIAALVRADDGPGPNPNLGEILDAMPDNLVAAMSYFPSSFINGLMDGSEWLPTNPSDLLELATGIPSDDVSAISSDYVEFISKVSSLLPTPTDGQEDDDKESSSESEPTSKSDEKTTGDSETSPDESETKSEDDKDDTSSSEKDTDSDTKNTEEDTKEDDEEETTSDDDTDTGSASHVVRSFGIVVAVVASAALF</sequence>
<dbReference type="AlphaFoldDB" id="A0A2G5B6Z0"/>
<feature type="chain" id="PRO_5013626512" description="FAS1 domain-containing protein" evidence="2">
    <location>
        <begin position="17"/>
        <end position="203"/>
    </location>
</feature>
<feature type="region of interest" description="Disordered" evidence="1">
    <location>
        <begin position="95"/>
        <end position="185"/>
    </location>
</feature>
<accession>A0A2G5B6Z0</accession>
<protein>
    <recommendedName>
        <fullName evidence="5">FAS1 domain-containing protein</fullName>
    </recommendedName>
</protein>